<evidence type="ECO:0000259" key="5">
    <source>
        <dbReference type="PROSITE" id="PS50109"/>
    </source>
</evidence>
<keyword evidence="8" id="KW-1185">Reference proteome</keyword>
<accession>A0ABW0NGY4</accession>
<dbReference type="SMART" id="SM00388">
    <property type="entry name" value="HisKA"/>
    <property type="match status" value="1"/>
</dbReference>
<dbReference type="PANTHER" id="PTHR43547:SF2">
    <property type="entry name" value="HYBRID SIGNAL TRANSDUCTION HISTIDINE KINASE C"/>
    <property type="match status" value="1"/>
</dbReference>
<dbReference type="InterPro" id="IPR003661">
    <property type="entry name" value="HisK_dim/P_dom"/>
</dbReference>
<dbReference type="Gene3D" id="3.30.565.10">
    <property type="entry name" value="Histidine kinase-like ATPase, C-terminal domain"/>
    <property type="match status" value="1"/>
</dbReference>
<gene>
    <name evidence="7" type="ORF">ACFPOE_20130</name>
</gene>
<dbReference type="InterPro" id="IPR005467">
    <property type="entry name" value="His_kinase_dom"/>
</dbReference>
<evidence type="ECO:0000256" key="3">
    <source>
        <dbReference type="ARBA" id="ARBA00022553"/>
    </source>
</evidence>
<dbReference type="Gene3D" id="3.40.50.2300">
    <property type="match status" value="1"/>
</dbReference>
<dbReference type="InterPro" id="IPR003594">
    <property type="entry name" value="HATPase_dom"/>
</dbReference>
<evidence type="ECO:0000313" key="8">
    <source>
        <dbReference type="Proteomes" id="UP001596037"/>
    </source>
</evidence>
<evidence type="ECO:0000256" key="2">
    <source>
        <dbReference type="ARBA" id="ARBA00012438"/>
    </source>
</evidence>
<evidence type="ECO:0000256" key="1">
    <source>
        <dbReference type="ARBA" id="ARBA00000085"/>
    </source>
</evidence>
<organism evidence="7 8">
    <name type="scientific">Caenimonas terrae</name>
    <dbReference type="NCBI Taxonomy" id="696074"/>
    <lineage>
        <taxon>Bacteria</taxon>
        <taxon>Pseudomonadati</taxon>
        <taxon>Pseudomonadota</taxon>
        <taxon>Betaproteobacteria</taxon>
        <taxon>Burkholderiales</taxon>
        <taxon>Comamonadaceae</taxon>
        <taxon>Caenimonas</taxon>
    </lineage>
</organism>
<feature type="domain" description="Histidine kinase" evidence="5">
    <location>
        <begin position="154"/>
        <end position="386"/>
    </location>
</feature>
<dbReference type="SUPFAM" id="SSF47384">
    <property type="entry name" value="Homodimeric domain of signal transducing histidine kinase"/>
    <property type="match status" value="1"/>
</dbReference>
<dbReference type="SMART" id="SM00448">
    <property type="entry name" value="REC"/>
    <property type="match status" value="1"/>
</dbReference>
<dbReference type="SUPFAM" id="SSF55874">
    <property type="entry name" value="ATPase domain of HSP90 chaperone/DNA topoisomerase II/histidine kinase"/>
    <property type="match status" value="1"/>
</dbReference>
<feature type="domain" description="Response regulatory" evidence="6">
    <location>
        <begin position="12"/>
        <end position="128"/>
    </location>
</feature>
<dbReference type="InterPro" id="IPR001789">
    <property type="entry name" value="Sig_transdc_resp-reg_receiver"/>
</dbReference>
<dbReference type="SMART" id="SM00387">
    <property type="entry name" value="HATPase_c"/>
    <property type="match status" value="1"/>
</dbReference>
<reference evidence="8" key="1">
    <citation type="journal article" date="2019" name="Int. J. Syst. Evol. Microbiol.">
        <title>The Global Catalogue of Microorganisms (GCM) 10K type strain sequencing project: providing services to taxonomists for standard genome sequencing and annotation.</title>
        <authorList>
            <consortium name="The Broad Institute Genomics Platform"/>
            <consortium name="The Broad Institute Genome Sequencing Center for Infectious Disease"/>
            <person name="Wu L."/>
            <person name="Ma J."/>
        </authorList>
    </citation>
    <scope>NUCLEOTIDE SEQUENCE [LARGE SCALE GENOMIC DNA]</scope>
    <source>
        <strain evidence="8">CCUG 57401</strain>
    </source>
</reference>
<feature type="modified residue" description="4-aspartylphosphate" evidence="4">
    <location>
        <position position="62"/>
    </location>
</feature>
<dbReference type="EC" id="2.7.13.3" evidence="2"/>
<dbReference type="Pfam" id="PF00072">
    <property type="entry name" value="Response_reg"/>
    <property type="match status" value="1"/>
</dbReference>
<dbReference type="Gene3D" id="1.10.287.130">
    <property type="match status" value="1"/>
</dbReference>
<dbReference type="EMBL" id="JBHSMF010000010">
    <property type="protein sequence ID" value="MFC5499861.1"/>
    <property type="molecule type" value="Genomic_DNA"/>
</dbReference>
<dbReference type="SUPFAM" id="SSF52172">
    <property type="entry name" value="CheY-like"/>
    <property type="match status" value="1"/>
</dbReference>
<dbReference type="InterPro" id="IPR036890">
    <property type="entry name" value="HATPase_C_sf"/>
</dbReference>
<dbReference type="PANTHER" id="PTHR43547">
    <property type="entry name" value="TWO-COMPONENT HISTIDINE KINASE"/>
    <property type="match status" value="1"/>
</dbReference>
<dbReference type="Pfam" id="PF02518">
    <property type="entry name" value="HATPase_c"/>
    <property type="match status" value="1"/>
</dbReference>
<name>A0ABW0NGY4_9BURK</name>
<evidence type="ECO:0000259" key="6">
    <source>
        <dbReference type="PROSITE" id="PS50110"/>
    </source>
</evidence>
<dbReference type="PROSITE" id="PS50110">
    <property type="entry name" value="RESPONSE_REGULATORY"/>
    <property type="match status" value="1"/>
</dbReference>
<keyword evidence="3 4" id="KW-0597">Phosphoprotein</keyword>
<proteinExistence type="predicted"/>
<evidence type="ECO:0000313" key="7">
    <source>
        <dbReference type="EMBL" id="MFC5499861.1"/>
    </source>
</evidence>
<dbReference type="CDD" id="cd00082">
    <property type="entry name" value="HisKA"/>
    <property type="match status" value="1"/>
</dbReference>
<dbReference type="InterPro" id="IPR011006">
    <property type="entry name" value="CheY-like_superfamily"/>
</dbReference>
<protein>
    <recommendedName>
        <fullName evidence="2">histidine kinase</fullName>
        <ecNumber evidence="2">2.7.13.3</ecNumber>
    </recommendedName>
</protein>
<comment type="caution">
    <text evidence="7">The sequence shown here is derived from an EMBL/GenBank/DDBJ whole genome shotgun (WGS) entry which is preliminary data.</text>
</comment>
<dbReference type="Proteomes" id="UP001596037">
    <property type="component" value="Unassembled WGS sequence"/>
</dbReference>
<dbReference type="PROSITE" id="PS50109">
    <property type="entry name" value="HIS_KIN"/>
    <property type="match status" value="1"/>
</dbReference>
<dbReference type="InterPro" id="IPR036097">
    <property type="entry name" value="HisK_dim/P_sf"/>
</dbReference>
<dbReference type="RefSeq" id="WP_376852109.1">
    <property type="nucleotide sequence ID" value="NZ_JBHSMF010000010.1"/>
</dbReference>
<comment type="catalytic activity">
    <reaction evidence="1">
        <text>ATP + protein L-histidine = ADP + protein N-phospho-L-histidine.</text>
        <dbReference type="EC" id="2.7.13.3"/>
    </reaction>
</comment>
<evidence type="ECO:0000256" key="4">
    <source>
        <dbReference type="PROSITE-ProRule" id="PRU00169"/>
    </source>
</evidence>
<sequence>MLPAEALDEARSILFVDDEASSRKWFALTFGDEFTVVTASGVSEALALLGQRGHEFAVLVTDYRMPEQDGMNLLRAVQRDFRHLVRLLATAYAEKEVAIAAVNQGKVLRILEKPLDEAPTREALREALAVHRSQALERALNESRVAAMRETLGFLAHELNTPLATVRGYVNAVAVRRLPAGPETPPGIVQFQEDHPGQLVAALESAERRALYCQSLVSTFVQSARDAYPGAAVQTVSAAGLVRSLLDEYPFEGDERSWVDSELSDDFLLPGRRDLLYLVLCTLTKNALLVLRGRPEPRLRIELGRDADRRGAPRRWIRFVDNGPGIAPDVLRKLTREPVTTRANSGGNGMGLMFCLRVMQSINGAIEIESELGAGAAVWLYFNRYEATTP</sequence>